<dbReference type="InterPro" id="IPR002833">
    <property type="entry name" value="PTH2"/>
</dbReference>
<keyword evidence="8" id="KW-1185">Reference proteome</keyword>
<comment type="similarity">
    <text evidence="3">Belongs to the PTH2 family.</text>
</comment>
<dbReference type="PANTHER" id="PTHR12649:SF11">
    <property type="entry name" value="PEPTIDYL-TRNA HYDROLASE 2, MITOCHONDRIAL"/>
    <property type="match status" value="1"/>
</dbReference>
<evidence type="ECO:0000256" key="1">
    <source>
        <dbReference type="ARBA" id="ARBA00013260"/>
    </source>
</evidence>
<gene>
    <name evidence="7" type="ORF">COCSUDRAFT_53510</name>
</gene>
<feature type="region of interest" description="Disordered" evidence="5">
    <location>
        <begin position="44"/>
        <end position="67"/>
    </location>
</feature>
<accession>I0YXJ1</accession>
<dbReference type="KEGG" id="csl:COCSUDRAFT_53510"/>
<dbReference type="OrthoDB" id="1733656at2759"/>
<dbReference type="GO" id="GO:0005829">
    <property type="term" value="C:cytosol"/>
    <property type="evidence" value="ECO:0007669"/>
    <property type="project" value="TreeGrafter"/>
</dbReference>
<dbReference type="Pfam" id="PF01981">
    <property type="entry name" value="PTH2"/>
    <property type="match status" value="1"/>
</dbReference>
<evidence type="ECO:0000313" key="7">
    <source>
        <dbReference type="EMBL" id="EIE23110.1"/>
    </source>
</evidence>
<organism evidence="7 8">
    <name type="scientific">Coccomyxa subellipsoidea (strain C-169)</name>
    <name type="common">Green microalga</name>
    <dbReference type="NCBI Taxonomy" id="574566"/>
    <lineage>
        <taxon>Eukaryota</taxon>
        <taxon>Viridiplantae</taxon>
        <taxon>Chlorophyta</taxon>
        <taxon>core chlorophytes</taxon>
        <taxon>Trebouxiophyceae</taxon>
        <taxon>Trebouxiophyceae incertae sedis</taxon>
        <taxon>Coccomyxaceae</taxon>
        <taxon>Coccomyxa</taxon>
        <taxon>Coccomyxa subellipsoidea</taxon>
    </lineage>
</organism>
<dbReference type="PANTHER" id="PTHR12649">
    <property type="entry name" value="PEPTIDYL-TRNA HYDROLASE 2"/>
    <property type="match status" value="1"/>
</dbReference>
<keyword evidence="6" id="KW-0812">Transmembrane</keyword>
<evidence type="ECO:0000256" key="5">
    <source>
        <dbReference type="SAM" id="MobiDB-lite"/>
    </source>
</evidence>
<dbReference type="Proteomes" id="UP000007264">
    <property type="component" value="Unassembled WGS sequence"/>
</dbReference>
<dbReference type="EMBL" id="AGSI01000008">
    <property type="protein sequence ID" value="EIE23110.1"/>
    <property type="molecule type" value="Genomic_DNA"/>
</dbReference>
<sequence>MSANIKVDLSRHVGVSLGLAATAGFAMGYCLSRVLSASGRASKDCSHSDDASSVLDTPRTNGSSEADLQRLRIQSIQQDYQEGASRNGSDMELGEDFLVLALLVRMDLQLSAGATAKHCSTACLGQFKKLYKIKSVELRQWELTNSRKWTLGVSSEGAMLDIQAAARKRGIPTRTVVDERSLKTVLALGPAPACDLKPLLLHLKEL</sequence>
<comment type="catalytic activity">
    <reaction evidence="4">
        <text>an N-acyl-L-alpha-aminoacyl-tRNA + H2O = an N-acyl-L-amino acid + a tRNA + H(+)</text>
        <dbReference type="Rhea" id="RHEA:54448"/>
        <dbReference type="Rhea" id="RHEA-COMP:10123"/>
        <dbReference type="Rhea" id="RHEA-COMP:13883"/>
        <dbReference type="ChEBI" id="CHEBI:15377"/>
        <dbReference type="ChEBI" id="CHEBI:15378"/>
        <dbReference type="ChEBI" id="CHEBI:59874"/>
        <dbReference type="ChEBI" id="CHEBI:78442"/>
        <dbReference type="ChEBI" id="CHEBI:138191"/>
        <dbReference type="EC" id="3.1.1.29"/>
    </reaction>
</comment>
<keyword evidence="2 7" id="KW-0378">Hydrolase</keyword>
<evidence type="ECO:0000256" key="4">
    <source>
        <dbReference type="ARBA" id="ARBA00048707"/>
    </source>
</evidence>
<name>I0YXJ1_COCSC</name>
<evidence type="ECO:0000256" key="6">
    <source>
        <dbReference type="SAM" id="Phobius"/>
    </source>
</evidence>
<feature type="compositionally biased region" description="Polar residues" evidence="5">
    <location>
        <begin position="54"/>
        <end position="67"/>
    </location>
</feature>
<dbReference type="Gene3D" id="3.40.1490.10">
    <property type="entry name" value="Bit1"/>
    <property type="match status" value="1"/>
</dbReference>
<reference evidence="7 8" key="1">
    <citation type="journal article" date="2012" name="Genome Biol.">
        <title>The genome of the polar eukaryotic microalga coccomyxa subellipsoidea reveals traits of cold adaptation.</title>
        <authorList>
            <person name="Blanc G."/>
            <person name="Agarkova I."/>
            <person name="Grimwood J."/>
            <person name="Kuo A."/>
            <person name="Brueggeman A."/>
            <person name="Dunigan D."/>
            <person name="Gurnon J."/>
            <person name="Ladunga I."/>
            <person name="Lindquist E."/>
            <person name="Lucas S."/>
            <person name="Pangilinan J."/>
            <person name="Proschold T."/>
            <person name="Salamov A."/>
            <person name="Schmutz J."/>
            <person name="Weeks D."/>
            <person name="Yamada T."/>
            <person name="Claverie J.M."/>
            <person name="Grigoriev I."/>
            <person name="Van Etten J."/>
            <person name="Lomsadze A."/>
            <person name="Borodovsky M."/>
        </authorList>
    </citation>
    <scope>NUCLEOTIDE SEQUENCE [LARGE SCALE GENOMIC DNA]</scope>
    <source>
        <strain evidence="7 8">C-169</strain>
    </source>
</reference>
<evidence type="ECO:0000256" key="2">
    <source>
        <dbReference type="ARBA" id="ARBA00022801"/>
    </source>
</evidence>
<keyword evidence="6" id="KW-0472">Membrane</keyword>
<proteinExistence type="inferred from homology"/>
<evidence type="ECO:0000256" key="3">
    <source>
        <dbReference type="ARBA" id="ARBA00038050"/>
    </source>
</evidence>
<keyword evidence="6" id="KW-1133">Transmembrane helix</keyword>
<dbReference type="GeneID" id="17041098"/>
<dbReference type="InterPro" id="IPR023476">
    <property type="entry name" value="Pep_tRNA_hydro_II_dom_sf"/>
</dbReference>
<protein>
    <recommendedName>
        <fullName evidence="1">peptidyl-tRNA hydrolase</fullName>
        <ecNumber evidence="1">3.1.1.29</ecNumber>
    </recommendedName>
</protein>
<evidence type="ECO:0000313" key="8">
    <source>
        <dbReference type="Proteomes" id="UP000007264"/>
    </source>
</evidence>
<comment type="caution">
    <text evidence="7">The sequence shown here is derived from an EMBL/GenBank/DDBJ whole genome shotgun (WGS) entry which is preliminary data.</text>
</comment>
<dbReference type="GO" id="GO:0004045">
    <property type="term" value="F:peptidyl-tRNA hydrolase activity"/>
    <property type="evidence" value="ECO:0007669"/>
    <property type="project" value="UniProtKB-EC"/>
</dbReference>
<dbReference type="SUPFAM" id="SSF102462">
    <property type="entry name" value="Peptidyl-tRNA hydrolase II"/>
    <property type="match status" value="1"/>
</dbReference>
<dbReference type="RefSeq" id="XP_005647654.1">
    <property type="nucleotide sequence ID" value="XM_005647597.1"/>
</dbReference>
<dbReference type="AlphaFoldDB" id="I0YXJ1"/>
<dbReference type="EC" id="3.1.1.29" evidence="1"/>
<feature type="transmembrane region" description="Helical" evidence="6">
    <location>
        <begin position="12"/>
        <end position="31"/>
    </location>
</feature>